<evidence type="ECO:0000313" key="2">
    <source>
        <dbReference type="Proteomes" id="UP001153076"/>
    </source>
</evidence>
<organism evidence="1 2">
    <name type="scientific">Carnegiea gigantea</name>
    <dbReference type="NCBI Taxonomy" id="171969"/>
    <lineage>
        <taxon>Eukaryota</taxon>
        <taxon>Viridiplantae</taxon>
        <taxon>Streptophyta</taxon>
        <taxon>Embryophyta</taxon>
        <taxon>Tracheophyta</taxon>
        <taxon>Spermatophyta</taxon>
        <taxon>Magnoliopsida</taxon>
        <taxon>eudicotyledons</taxon>
        <taxon>Gunneridae</taxon>
        <taxon>Pentapetalae</taxon>
        <taxon>Caryophyllales</taxon>
        <taxon>Cactineae</taxon>
        <taxon>Cactaceae</taxon>
        <taxon>Cactoideae</taxon>
        <taxon>Echinocereeae</taxon>
        <taxon>Carnegiea</taxon>
    </lineage>
</organism>
<proteinExistence type="predicted"/>
<dbReference type="OrthoDB" id="1935089at2759"/>
<sequence length="302" mass="35399">MDQIHNISKLSIFMYNVQGAANRNFLFILRVLIRNHDPKILILKPRLVARWLTNYVEKSILMVCAGLKQRGFECPDEQLEASSRKILAINNSTPGFNDTKSIDERVNCGQLSKIPQFTWTRGLTPETHKCARLDGGLCTIHWRCKFPEAGTCHLLQSQSDHCPLLLATTRFDQAAWLSHTSFEQFLKDYWKHSQPLYPQLNHLPKALDDWNKWVFRNLFTCRKETLWFQKSCKEAIRNADKNTWFYLIFTIVRRRDQISKCKDDGGMGLQSMRQMNSAFLTKLGWRLLAECDKLWDRVMRVK</sequence>
<dbReference type="PANTHER" id="PTHR33710">
    <property type="entry name" value="BNAC02G09200D PROTEIN"/>
    <property type="match status" value="1"/>
</dbReference>
<dbReference type="AlphaFoldDB" id="A0A9Q1KPI8"/>
<name>A0A9Q1KPI8_9CARY</name>
<gene>
    <name evidence="1" type="ORF">Cgig2_027458</name>
</gene>
<accession>A0A9Q1KPI8</accession>
<evidence type="ECO:0008006" key="3">
    <source>
        <dbReference type="Google" id="ProtNLM"/>
    </source>
</evidence>
<protein>
    <recommendedName>
        <fullName evidence="3">Reverse transcriptase</fullName>
    </recommendedName>
</protein>
<comment type="caution">
    <text evidence="1">The sequence shown here is derived from an EMBL/GenBank/DDBJ whole genome shotgun (WGS) entry which is preliminary data.</text>
</comment>
<keyword evidence="2" id="KW-1185">Reference proteome</keyword>
<evidence type="ECO:0000313" key="1">
    <source>
        <dbReference type="EMBL" id="KAJ8446496.1"/>
    </source>
</evidence>
<dbReference type="Proteomes" id="UP001153076">
    <property type="component" value="Unassembled WGS sequence"/>
</dbReference>
<dbReference type="EMBL" id="JAKOGI010000053">
    <property type="protein sequence ID" value="KAJ8446496.1"/>
    <property type="molecule type" value="Genomic_DNA"/>
</dbReference>
<dbReference type="PANTHER" id="PTHR33710:SF64">
    <property type="entry name" value="ENDONUCLEASE_EXONUCLEASE_PHOSPHATASE DOMAIN-CONTAINING PROTEIN"/>
    <property type="match status" value="1"/>
</dbReference>
<reference evidence="1" key="1">
    <citation type="submission" date="2022-04" db="EMBL/GenBank/DDBJ databases">
        <title>Carnegiea gigantea Genome sequencing and assembly v2.</title>
        <authorList>
            <person name="Copetti D."/>
            <person name="Sanderson M.J."/>
            <person name="Burquez A."/>
            <person name="Wojciechowski M.F."/>
        </authorList>
    </citation>
    <scope>NUCLEOTIDE SEQUENCE</scope>
    <source>
        <strain evidence="1">SGP5-SGP5p</strain>
        <tissue evidence="1">Aerial part</tissue>
    </source>
</reference>